<feature type="domain" description="Methyl-accepting transducer" evidence="10">
    <location>
        <begin position="393"/>
        <end position="650"/>
    </location>
</feature>
<dbReference type="SMART" id="SM00304">
    <property type="entry name" value="HAMP"/>
    <property type="match status" value="1"/>
</dbReference>
<keyword evidence="13" id="KW-1185">Reference proteome</keyword>
<evidence type="ECO:0000313" key="12">
    <source>
        <dbReference type="EMBL" id="SNT07172.1"/>
    </source>
</evidence>
<dbReference type="SUPFAM" id="SSF58104">
    <property type="entry name" value="Methyl-accepting chemotaxis protein (MCP) signaling domain"/>
    <property type="match status" value="1"/>
</dbReference>
<dbReference type="Pfam" id="PF00015">
    <property type="entry name" value="MCPsignal"/>
    <property type="match status" value="1"/>
</dbReference>
<gene>
    <name evidence="12" type="ORF">SAMN05446037_103716</name>
</gene>
<evidence type="ECO:0000256" key="2">
    <source>
        <dbReference type="ARBA" id="ARBA00022475"/>
    </source>
</evidence>
<protein>
    <submittedName>
        <fullName evidence="12">Methyl-accepting chemotaxis protein</fullName>
    </submittedName>
</protein>
<dbReference type="GO" id="GO:0005886">
    <property type="term" value="C:plasma membrane"/>
    <property type="evidence" value="ECO:0007669"/>
    <property type="project" value="UniProtKB-SubCell"/>
</dbReference>
<dbReference type="Pfam" id="PF00672">
    <property type="entry name" value="HAMP"/>
    <property type="match status" value="1"/>
</dbReference>
<sequence length="679" mass="75016">MDKSNLGKRKKSIKFKLLILPLILVFIAIAGIGSISSNFMKNSLYNQMREDGFMLGDQIAKQMELASISLETINEMLGDKISAAGRSIITNQANVNNQVLKQTAVDLGVDEIHWYNNQGEILYSTIEEYVGWTPSAGHPVEQFMLGNKDILIEDIRKDSESDNFLKYGYIRHTDGTFVQVGILANTVENMSQRFSIQRFVEDLAENEDIVYALFMDKSLKTIAHNNKDEIGIVFDDIGSKTVVEEGTPYSQEWYYEEEGISVYDVIMPAFVKGELIGAVSMGFSMEKVNSIVNRNLMMIIAFGALFFVILGTIMFNLSNYVVRTLNKAKAQLNLIASGDLTGKISLEDLNKKDEFGEINNALQDMQTSLEEMLKNISDTSHQVASSSEELTAISQQSAIAAEEVARTIEEIAKGASEQAKDTEKGATHINELGGLIEKDQQYVKNLNNSTDEVNKLKDEGFQILKDLVEKNKLSNKAANEVHEIIININESSEKIESASQMIRNISEQTNLLALNAAIEAARAGEAGRGFAVVADEIRKLAEQSNGFTEEIATVIQELTSKTGDAVNTMNEVGKIVTYQTESVEATNTKFEGISDAIERMQQVIADINRSGKGMEAKKNEIIDIIQNLSGISEENAAGTEEASASVEEQTASMEEISNASEALSKLAEEMQNSITKFRY</sequence>
<evidence type="ECO:0000259" key="11">
    <source>
        <dbReference type="PROSITE" id="PS50885"/>
    </source>
</evidence>
<evidence type="ECO:0000256" key="7">
    <source>
        <dbReference type="ARBA" id="ARBA00029447"/>
    </source>
</evidence>
<organism evidence="12 13">
    <name type="scientific">Anaerovirgula multivorans</name>
    <dbReference type="NCBI Taxonomy" id="312168"/>
    <lineage>
        <taxon>Bacteria</taxon>
        <taxon>Bacillati</taxon>
        <taxon>Bacillota</taxon>
        <taxon>Clostridia</taxon>
        <taxon>Peptostreptococcales</taxon>
        <taxon>Natronincolaceae</taxon>
        <taxon>Anaerovirgula</taxon>
    </lineage>
</organism>
<dbReference type="Pfam" id="PF17203">
    <property type="entry name" value="sCache_3_2"/>
    <property type="match status" value="1"/>
</dbReference>
<evidence type="ECO:0000256" key="8">
    <source>
        <dbReference type="PROSITE-ProRule" id="PRU00284"/>
    </source>
</evidence>
<evidence type="ECO:0000256" key="6">
    <source>
        <dbReference type="ARBA" id="ARBA00023224"/>
    </source>
</evidence>
<comment type="subcellular location">
    <subcellularLocation>
        <location evidence="1">Cell membrane</location>
        <topology evidence="1">Multi-pass membrane protein</topology>
    </subcellularLocation>
</comment>
<evidence type="ECO:0000256" key="5">
    <source>
        <dbReference type="ARBA" id="ARBA00023136"/>
    </source>
</evidence>
<dbReference type="GO" id="GO:0007165">
    <property type="term" value="P:signal transduction"/>
    <property type="evidence" value="ECO:0007669"/>
    <property type="project" value="UniProtKB-KW"/>
</dbReference>
<dbReference type="SMART" id="SM00283">
    <property type="entry name" value="MA"/>
    <property type="match status" value="1"/>
</dbReference>
<keyword evidence="6 8" id="KW-0807">Transducer</keyword>
<evidence type="ECO:0000256" key="9">
    <source>
        <dbReference type="SAM" id="Phobius"/>
    </source>
</evidence>
<dbReference type="Proteomes" id="UP000198304">
    <property type="component" value="Unassembled WGS sequence"/>
</dbReference>
<dbReference type="PANTHER" id="PTHR32089">
    <property type="entry name" value="METHYL-ACCEPTING CHEMOTAXIS PROTEIN MCPB"/>
    <property type="match status" value="1"/>
</dbReference>
<name>A0A239JNQ4_9FIRM</name>
<evidence type="ECO:0000313" key="13">
    <source>
        <dbReference type="Proteomes" id="UP000198304"/>
    </source>
</evidence>
<proteinExistence type="inferred from homology"/>
<feature type="transmembrane region" description="Helical" evidence="9">
    <location>
        <begin position="296"/>
        <end position="317"/>
    </location>
</feature>
<accession>A0A239JNQ4</accession>
<dbReference type="RefSeq" id="WP_089285058.1">
    <property type="nucleotide sequence ID" value="NZ_FZOJ01000037.1"/>
</dbReference>
<comment type="similarity">
    <text evidence="7">Belongs to the methyl-accepting chemotaxis (MCP) protein family.</text>
</comment>
<dbReference type="EMBL" id="FZOJ01000037">
    <property type="protein sequence ID" value="SNT07172.1"/>
    <property type="molecule type" value="Genomic_DNA"/>
</dbReference>
<evidence type="ECO:0000256" key="1">
    <source>
        <dbReference type="ARBA" id="ARBA00004651"/>
    </source>
</evidence>
<dbReference type="PROSITE" id="PS50885">
    <property type="entry name" value="HAMP"/>
    <property type="match status" value="1"/>
</dbReference>
<keyword evidence="2" id="KW-1003">Cell membrane</keyword>
<feature type="domain" description="HAMP" evidence="11">
    <location>
        <begin position="319"/>
        <end position="374"/>
    </location>
</feature>
<keyword evidence="5 9" id="KW-0472">Membrane</keyword>
<dbReference type="Gene3D" id="1.10.287.950">
    <property type="entry name" value="Methyl-accepting chemotaxis protein"/>
    <property type="match status" value="1"/>
</dbReference>
<evidence type="ECO:0000256" key="4">
    <source>
        <dbReference type="ARBA" id="ARBA00022989"/>
    </source>
</evidence>
<dbReference type="InterPro" id="IPR004089">
    <property type="entry name" value="MCPsignal_dom"/>
</dbReference>
<dbReference type="InterPro" id="IPR033463">
    <property type="entry name" value="sCache_3"/>
</dbReference>
<dbReference type="InterPro" id="IPR029151">
    <property type="entry name" value="Sensor-like_sf"/>
</dbReference>
<dbReference type="AlphaFoldDB" id="A0A239JNQ4"/>
<dbReference type="SUPFAM" id="SSF103190">
    <property type="entry name" value="Sensory domain-like"/>
    <property type="match status" value="1"/>
</dbReference>
<evidence type="ECO:0000259" key="10">
    <source>
        <dbReference type="PROSITE" id="PS50111"/>
    </source>
</evidence>
<reference evidence="13" key="1">
    <citation type="submission" date="2017-06" db="EMBL/GenBank/DDBJ databases">
        <authorList>
            <person name="Varghese N."/>
            <person name="Submissions S."/>
        </authorList>
    </citation>
    <scope>NUCLEOTIDE SEQUENCE [LARGE SCALE GENOMIC DNA]</scope>
    <source>
        <strain evidence="13">SCA</strain>
    </source>
</reference>
<evidence type="ECO:0000256" key="3">
    <source>
        <dbReference type="ARBA" id="ARBA00022692"/>
    </source>
</evidence>
<dbReference type="Gene3D" id="3.30.450.20">
    <property type="entry name" value="PAS domain"/>
    <property type="match status" value="1"/>
</dbReference>
<dbReference type="InterPro" id="IPR003660">
    <property type="entry name" value="HAMP_dom"/>
</dbReference>
<keyword evidence="4 9" id="KW-1133">Transmembrane helix</keyword>
<dbReference type="OrthoDB" id="369336at2"/>
<dbReference type="PROSITE" id="PS50111">
    <property type="entry name" value="CHEMOTAXIS_TRANSDUC_2"/>
    <property type="match status" value="1"/>
</dbReference>
<dbReference type="PANTHER" id="PTHR32089:SF112">
    <property type="entry name" value="LYSOZYME-LIKE PROTEIN-RELATED"/>
    <property type="match status" value="1"/>
</dbReference>
<keyword evidence="3 9" id="KW-0812">Transmembrane</keyword>